<organism evidence="1 2">
    <name type="scientific">Bacillus cytotoxicus</name>
    <dbReference type="NCBI Taxonomy" id="580165"/>
    <lineage>
        <taxon>Bacteria</taxon>
        <taxon>Bacillati</taxon>
        <taxon>Bacillota</taxon>
        <taxon>Bacilli</taxon>
        <taxon>Bacillales</taxon>
        <taxon>Bacillaceae</taxon>
        <taxon>Bacillus</taxon>
        <taxon>Bacillus cereus group</taxon>
    </lineage>
</organism>
<accession>A0ACC6ABW8</accession>
<reference evidence="1" key="1">
    <citation type="submission" date="2022-05" db="EMBL/GenBank/DDBJ databases">
        <title>Comparative Genomics of Spacecraft Associated Microbes.</title>
        <authorList>
            <person name="Tran M.T."/>
            <person name="Wright A."/>
            <person name="Seuylemezian A."/>
            <person name="Eisen J."/>
            <person name="Coil D."/>
        </authorList>
    </citation>
    <scope>NUCLEOTIDE SEQUENCE</scope>
    <source>
        <strain evidence="1">FAIRING 10M-2.2</strain>
    </source>
</reference>
<protein>
    <submittedName>
        <fullName evidence="1">Uncharacterized protein</fullName>
    </submittedName>
</protein>
<keyword evidence="2" id="KW-1185">Reference proteome</keyword>
<dbReference type="Proteomes" id="UP001202289">
    <property type="component" value="Unassembled WGS sequence"/>
</dbReference>
<evidence type="ECO:0000313" key="1">
    <source>
        <dbReference type="EMBL" id="MCM3737387.1"/>
    </source>
</evidence>
<gene>
    <name evidence="1" type="ORF">M3215_16665</name>
</gene>
<comment type="caution">
    <text evidence="1">The sequence shown here is derived from an EMBL/GenBank/DDBJ whole genome shotgun (WGS) entry which is preliminary data.</text>
</comment>
<name>A0ACC6ABW8_9BACI</name>
<proteinExistence type="predicted"/>
<evidence type="ECO:0000313" key="2">
    <source>
        <dbReference type="Proteomes" id="UP001202289"/>
    </source>
</evidence>
<sequence>MENEIVIPKKNGIISYISLFIGIICFFIVFVTPTRIANIGNLVGDYITFFLTGIGIVLSIMGIVKKTEKNVAPIISLILSSSFFIFWIIAVFLLVTGQIEFAP</sequence>
<dbReference type="EMBL" id="JAMBOP010000022">
    <property type="protein sequence ID" value="MCM3737387.1"/>
    <property type="molecule type" value="Genomic_DNA"/>
</dbReference>